<dbReference type="Pfam" id="PF02796">
    <property type="entry name" value="HTH_7"/>
    <property type="match status" value="1"/>
</dbReference>
<dbReference type="Gene3D" id="1.10.10.60">
    <property type="entry name" value="Homeodomain-like"/>
    <property type="match status" value="1"/>
</dbReference>
<evidence type="ECO:0000259" key="2">
    <source>
        <dbReference type="Pfam" id="PF02796"/>
    </source>
</evidence>
<reference evidence="4" key="1">
    <citation type="journal article" date="2019" name="Int. J. Syst. Evol. Microbiol.">
        <title>The Global Catalogue of Microorganisms (GCM) 10K type strain sequencing project: providing services to taxonomists for standard genome sequencing and annotation.</title>
        <authorList>
            <consortium name="The Broad Institute Genomics Platform"/>
            <consortium name="The Broad Institute Genome Sequencing Center for Infectious Disease"/>
            <person name="Wu L."/>
            <person name="Ma J."/>
        </authorList>
    </citation>
    <scope>NUCLEOTIDE SEQUENCE [LARGE SCALE GENOMIC DNA]</scope>
    <source>
        <strain evidence="4">JCM 14603</strain>
    </source>
</reference>
<name>A0ABP3T844_9SPHN</name>
<dbReference type="CDD" id="cd00569">
    <property type="entry name" value="HTH_Hin_like"/>
    <property type="match status" value="1"/>
</dbReference>
<feature type="region of interest" description="Disordered" evidence="1">
    <location>
        <begin position="178"/>
        <end position="213"/>
    </location>
</feature>
<accession>A0ABP3T844</accession>
<organism evidence="3 4">
    <name type="scientific">Sphingomonas insulae</name>
    <dbReference type="NCBI Taxonomy" id="424800"/>
    <lineage>
        <taxon>Bacteria</taxon>
        <taxon>Pseudomonadati</taxon>
        <taxon>Pseudomonadota</taxon>
        <taxon>Alphaproteobacteria</taxon>
        <taxon>Sphingomonadales</taxon>
        <taxon>Sphingomonadaceae</taxon>
        <taxon>Sphingomonas</taxon>
    </lineage>
</organism>
<comment type="caution">
    <text evidence="3">The sequence shown here is derived from an EMBL/GenBank/DDBJ whole genome shotgun (WGS) entry which is preliminary data.</text>
</comment>
<evidence type="ECO:0000313" key="4">
    <source>
        <dbReference type="Proteomes" id="UP001500238"/>
    </source>
</evidence>
<feature type="domain" description="Resolvase HTH" evidence="2">
    <location>
        <begin position="132"/>
        <end position="170"/>
    </location>
</feature>
<evidence type="ECO:0000313" key="3">
    <source>
        <dbReference type="EMBL" id="GAA0675062.1"/>
    </source>
</evidence>
<evidence type="ECO:0000256" key="1">
    <source>
        <dbReference type="SAM" id="MobiDB-lite"/>
    </source>
</evidence>
<protein>
    <recommendedName>
        <fullName evidence="2">Resolvase HTH domain-containing protein</fullName>
    </recommendedName>
</protein>
<dbReference type="Proteomes" id="UP001500238">
    <property type="component" value="Unassembled WGS sequence"/>
</dbReference>
<feature type="compositionally biased region" description="Basic and acidic residues" evidence="1">
    <location>
        <begin position="178"/>
        <end position="196"/>
    </location>
</feature>
<dbReference type="SUPFAM" id="SSF46689">
    <property type="entry name" value="Homeodomain-like"/>
    <property type="match status" value="1"/>
</dbReference>
<dbReference type="InterPro" id="IPR006120">
    <property type="entry name" value="Resolvase_HTH_dom"/>
</dbReference>
<gene>
    <name evidence="3" type="ORF">GCM10009102_29030</name>
</gene>
<proteinExistence type="predicted"/>
<dbReference type="EMBL" id="BAAAES010000011">
    <property type="protein sequence ID" value="GAA0675062.1"/>
    <property type="molecule type" value="Genomic_DNA"/>
</dbReference>
<keyword evidence="4" id="KW-1185">Reference proteome</keyword>
<sequence length="213" mass="23170">MGRTVAYLSECQGSATIDDQKACLGPDDYVIVADRQSFNKLGDLLARHGIKLTAGDRIKVYDLSCITLSTTTLIRTMTKMLSRGIAFEIVSAGIVIEPRADDKLHALLGALDGHYGYLHGLKTHPIETASRGRRRILDPDQLPQIRAKLDAPGATATDVARELGVARSTLFNFLDRYGRDRGAEGGEQSEQRRSDDAGDQGHVPEGKANQRPA</sequence>
<dbReference type="InterPro" id="IPR009057">
    <property type="entry name" value="Homeodomain-like_sf"/>
</dbReference>